<keyword evidence="1" id="KW-1133">Transmembrane helix</keyword>
<dbReference type="Proteomes" id="UP000800036">
    <property type="component" value="Unassembled WGS sequence"/>
</dbReference>
<evidence type="ECO:0000256" key="1">
    <source>
        <dbReference type="SAM" id="Phobius"/>
    </source>
</evidence>
<feature type="transmembrane region" description="Helical" evidence="1">
    <location>
        <begin position="90"/>
        <end position="112"/>
    </location>
</feature>
<reference evidence="2" key="1">
    <citation type="journal article" date="2020" name="Stud. Mycol.">
        <title>101 Dothideomycetes genomes: a test case for predicting lifestyles and emergence of pathogens.</title>
        <authorList>
            <person name="Haridas S."/>
            <person name="Albert R."/>
            <person name="Binder M."/>
            <person name="Bloem J."/>
            <person name="Labutti K."/>
            <person name="Salamov A."/>
            <person name="Andreopoulos B."/>
            <person name="Baker S."/>
            <person name="Barry K."/>
            <person name="Bills G."/>
            <person name="Bluhm B."/>
            <person name="Cannon C."/>
            <person name="Castanera R."/>
            <person name="Culley D."/>
            <person name="Daum C."/>
            <person name="Ezra D."/>
            <person name="Gonzalez J."/>
            <person name="Henrissat B."/>
            <person name="Kuo A."/>
            <person name="Liang C."/>
            <person name="Lipzen A."/>
            <person name="Lutzoni F."/>
            <person name="Magnuson J."/>
            <person name="Mondo S."/>
            <person name="Nolan M."/>
            <person name="Ohm R."/>
            <person name="Pangilinan J."/>
            <person name="Park H.-J."/>
            <person name="Ramirez L."/>
            <person name="Alfaro M."/>
            <person name="Sun H."/>
            <person name="Tritt A."/>
            <person name="Yoshinaga Y."/>
            <person name="Zwiers L.-H."/>
            <person name="Turgeon B."/>
            <person name="Goodwin S."/>
            <person name="Spatafora J."/>
            <person name="Crous P."/>
            <person name="Grigoriev I."/>
        </authorList>
    </citation>
    <scope>NUCLEOTIDE SEQUENCE</scope>
    <source>
        <strain evidence="2">CBS 107.79</strain>
    </source>
</reference>
<dbReference type="AlphaFoldDB" id="A0A6A5VGC9"/>
<name>A0A6A5VGC9_9PLEO</name>
<keyword evidence="1" id="KW-0472">Membrane</keyword>
<dbReference type="EMBL" id="ML976672">
    <property type="protein sequence ID" value="KAF1974932.1"/>
    <property type="molecule type" value="Genomic_DNA"/>
</dbReference>
<evidence type="ECO:0000313" key="3">
    <source>
        <dbReference type="Proteomes" id="UP000800036"/>
    </source>
</evidence>
<sequence>RAATRALQLCALSLALYIVPAAIQHVVISLSAFYELLGRRARTPFDEVGFARVALGAAVLVVWHAVLITVSYSSARANGGHAKHEVWSRVLSRVLVPAYLVGALGAFGYALVSRIAGP</sequence>
<feature type="transmembrane region" description="Helical" evidence="1">
    <location>
        <begin position="49"/>
        <end position="70"/>
    </location>
</feature>
<keyword evidence="1" id="KW-0812">Transmembrane</keyword>
<accession>A0A6A5VGC9</accession>
<evidence type="ECO:0000313" key="2">
    <source>
        <dbReference type="EMBL" id="KAF1974932.1"/>
    </source>
</evidence>
<gene>
    <name evidence="2" type="ORF">BU23DRAFT_423678</name>
</gene>
<organism evidence="2 3">
    <name type="scientific">Bimuria novae-zelandiae CBS 107.79</name>
    <dbReference type="NCBI Taxonomy" id="1447943"/>
    <lineage>
        <taxon>Eukaryota</taxon>
        <taxon>Fungi</taxon>
        <taxon>Dikarya</taxon>
        <taxon>Ascomycota</taxon>
        <taxon>Pezizomycotina</taxon>
        <taxon>Dothideomycetes</taxon>
        <taxon>Pleosporomycetidae</taxon>
        <taxon>Pleosporales</taxon>
        <taxon>Massarineae</taxon>
        <taxon>Didymosphaeriaceae</taxon>
        <taxon>Bimuria</taxon>
    </lineage>
</organism>
<feature type="non-terminal residue" evidence="2">
    <location>
        <position position="118"/>
    </location>
</feature>
<dbReference type="OrthoDB" id="3792161at2759"/>
<protein>
    <submittedName>
        <fullName evidence="2">Uncharacterized protein</fullName>
    </submittedName>
</protein>
<feature type="non-terminal residue" evidence="2">
    <location>
        <position position="1"/>
    </location>
</feature>
<feature type="transmembrane region" description="Helical" evidence="1">
    <location>
        <begin position="14"/>
        <end position="37"/>
    </location>
</feature>
<keyword evidence="3" id="KW-1185">Reference proteome</keyword>
<proteinExistence type="predicted"/>